<dbReference type="InterPro" id="IPR044865">
    <property type="entry name" value="MRH_dom"/>
</dbReference>
<feature type="transmembrane region" description="Helical" evidence="9">
    <location>
        <begin position="261"/>
        <end position="282"/>
    </location>
</feature>
<dbReference type="EMBL" id="HBEZ01015384">
    <property type="protein sequence ID" value="CAD8630814.1"/>
    <property type="molecule type" value="Transcribed_RNA"/>
</dbReference>
<keyword evidence="5 9" id="KW-1133">Transmembrane helix</keyword>
<keyword evidence="7" id="KW-1015">Disulfide bond</keyword>
<feature type="domain" description="MRH" evidence="10">
    <location>
        <begin position="95"/>
        <end position="256"/>
    </location>
</feature>
<evidence type="ECO:0000313" key="12">
    <source>
        <dbReference type="EMBL" id="CAD8630814.1"/>
    </source>
</evidence>
<proteinExistence type="predicted"/>
<keyword evidence="4" id="KW-0732">Signal</keyword>
<gene>
    <name evidence="11" type="ORF">CCUR1050_LOCUS8492</name>
    <name evidence="12" type="ORF">CCUR1050_LOCUS8493</name>
</gene>
<comment type="subcellular location">
    <subcellularLocation>
        <location evidence="1">Endomembrane system</location>
    </subcellularLocation>
</comment>
<dbReference type="AlphaFoldDB" id="A0A6T7X016"/>
<evidence type="ECO:0000256" key="8">
    <source>
        <dbReference type="SAM" id="MobiDB-lite"/>
    </source>
</evidence>
<evidence type="ECO:0000256" key="5">
    <source>
        <dbReference type="ARBA" id="ARBA00022989"/>
    </source>
</evidence>
<dbReference type="PANTHER" id="PTHR15071">
    <property type="entry name" value="MANNOSE-6-PHOSPHATE RECEPTOR FAMILY MEMBER"/>
    <property type="match status" value="1"/>
</dbReference>
<feature type="compositionally biased region" description="Polar residues" evidence="8">
    <location>
        <begin position="8"/>
        <end position="21"/>
    </location>
</feature>
<name>A0A6T7X016_9CRYP</name>
<dbReference type="PROSITE" id="PS51914">
    <property type="entry name" value="MRH"/>
    <property type="match status" value="1"/>
</dbReference>
<dbReference type="InterPro" id="IPR009011">
    <property type="entry name" value="Man6P_isomerase_rcpt-bd_dom_sf"/>
</dbReference>
<dbReference type="GO" id="GO:0010008">
    <property type="term" value="C:endosome membrane"/>
    <property type="evidence" value="ECO:0007669"/>
    <property type="project" value="UniProtKB-SubCell"/>
</dbReference>
<keyword evidence="6 9" id="KW-0472">Membrane</keyword>
<keyword evidence="2" id="KW-0813">Transport</keyword>
<accession>A0A6T7X016</accession>
<sequence>MPRKMPDSSYQALSDDQNVTASEIRVERSAPDRNRDPESDVTEARKKIAMMQRGGIRPEFIILAIVFIVLPLFGYIFYRNILYQIDQFFGAFNSHPCTFSSRDPISGETSEWDLTGLSRTADQCPSGTKCRDYAVAREDEVFFLNVCRHTMQKPQPCRELLGDSGVKPAIGYQTADGVCYRMGQLAGPQWGLLDRRHPEMGLKLTYTGGSKCDGDTDRSTEFRFECDPDAGVGMPKEVFGDCEFVVRWRTAYACPMQQSTILLFLFWGPLLFGLYLVAGFVYNVAVLKLIPDVEAVPHIELIRTAGTYLVALASLAWERAVALAPGLQDAWEAVAARIPFRLRGGSDTFFPVRSQRNW</sequence>
<evidence type="ECO:0000256" key="1">
    <source>
        <dbReference type="ARBA" id="ARBA00004308"/>
    </source>
</evidence>
<feature type="transmembrane region" description="Helical" evidence="9">
    <location>
        <begin position="60"/>
        <end position="78"/>
    </location>
</feature>
<reference evidence="12" key="1">
    <citation type="submission" date="2021-01" db="EMBL/GenBank/DDBJ databases">
        <authorList>
            <person name="Corre E."/>
            <person name="Pelletier E."/>
            <person name="Niang G."/>
            <person name="Scheremetjew M."/>
            <person name="Finn R."/>
            <person name="Kale V."/>
            <person name="Holt S."/>
            <person name="Cochrane G."/>
            <person name="Meng A."/>
            <person name="Brown T."/>
            <person name="Cohen L."/>
        </authorList>
    </citation>
    <scope>NUCLEOTIDE SEQUENCE</scope>
    <source>
        <strain evidence="12">CCAP979/52</strain>
    </source>
</reference>
<evidence type="ECO:0000256" key="9">
    <source>
        <dbReference type="SAM" id="Phobius"/>
    </source>
</evidence>
<evidence type="ECO:0000256" key="3">
    <source>
        <dbReference type="ARBA" id="ARBA00022692"/>
    </source>
</evidence>
<evidence type="ECO:0000256" key="7">
    <source>
        <dbReference type="ARBA" id="ARBA00023157"/>
    </source>
</evidence>
<evidence type="ECO:0000259" key="10">
    <source>
        <dbReference type="PROSITE" id="PS51914"/>
    </source>
</evidence>
<feature type="compositionally biased region" description="Basic and acidic residues" evidence="8">
    <location>
        <begin position="24"/>
        <end position="42"/>
    </location>
</feature>
<dbReference type="EMBL" id="HBEZ01015383">
    <property type="protein sequence ID" value="CAD8630813.1"/>
    <property type="molecule type" value="Transcribed_RNA"/>
</dbReference>
<feature type="region of interest" description="Disordered" evidence="8">
    <location>
        <begin position="1"/>
        <end position="42"/>
    </location>
</feature>
<dbReference type="PANTHER" id="PTHR15071:SF0">
    <property type="entry name" value="MANNOSE 6-PHOSPHATE RECEPTOR-LIKE PROTEIN 1"/>
    <property type="match status" value="1"/>
</dbReference>
<evidence type="ECO:0000256" key="2">
    <source>
        <dbReference type="ARBA" id="ARBA00022448"/>
    </source>
</evidence>
<dbReference type="GO" id="GO:0000139">
    <property type="term" value="C:Golgi membrane"/>
    <property type="evidence" value="ECO:0007669"/>
    <property type="project" value="UniProtKB-SubCell"/>
</dbReference>
<dbReference type="SUPFAM" id="SSF50911">
    <property type="entry name" value="Mannose 6-phosphate receptor domain"/>
    <property type="match status" value="1"/>
</dbReference>
<evidence type="ECO:0000313" key="11">
    <source>
        <dbReference type="EMBL" id="CAD8630813.1"/>
    </source>
</evidence>
<keyword evidence="3 9" id="KW-0812">Transmembrane</keyword>
<protein>
    <recommendedName>
        <fullName evidence="10">MRH domain-containing protein</fullName>
    </recommendedName>
</protein>
<evidence type="ECO:0000256" key="6">
    <source>
        <dbReference type="ARBA" id="ARBA00023136"/>
    </source>
</evidence>
<organism evidence="12">
    <name type="scientific">Cryptomonas curvata</name>
    <dbReference type="NCBI Taxonomy" id="233186"/>
    <lineage>
        <taxon>Eukaryota</taxon>
        <taxon>Cryptophyceae</taxon>
        <taxon>Cryptomonadales</taxon>
        <taxon>Cryptomonadaceae</taxon>
        <taxon>Cryptomonas</taxon>
    </lineage>
</organism>
<evidence type="ECO:0000256" key="4">
    <source>
        <dbReference type="ARBA" id="ARBA00022729"/>
    </source>
</evidence>
<dbReference type="Gene3D" id="2.70.130.10">
    <property type="entry name" value="Mannose-6-phosphate receptor binding domain"/>
    <property type="match status" value="1"/>
</dbReference>